<protein>
    <recommendedName>
        <fullName evidence="1">LysM domain-containing protein</fullName>
    </recommendedName>
</protein>
<gene>
    <name evidence="2" type="ORF">NCTC11661_01262</name>
</gene>
<dbReference type="CDD" id="cd00118">
    <property type="entry name" value="LysM"/>
    <property type="match status" value="1"/>
</dbReference>
<dbReference type="Pfam" id="PF01476">
    <property type="entry name" value="LysM"/>
    <property type="match status" value="1"/>
</dbReference>
<proteinExistence type="predicted"/>
<dbReference type="EMBL" id="UFTJ01000002">
    <property type="protein sequence ID" value="SSZ55863.1"/>
    <property type="molecule type" value="Genomic_DNA"/>
</dbReference>
<dbReference type="Gene3D" id="3.10.350.10">
    <property type="entry name" value="LysM domain"/>
    <property type="match status" value="1"/>
</dbReference>
<evidence type="ECO:0000313" key="2">
    <source>
        <dbReference type="EMBL" id="SSZ55863.1"/>
    </source>
</evidence>
<organism evidence="2 3">
    <name type="scientific">Bergeyella zoohelcum</name>
    <dbReference type="NCBI Taxonomy" id="1015"/>
    <lineage>
        <taxon>Bacteria</taxon>
        <taxon>Pseudomonadati</taxon>
        <taxon>Bacteroidota</taxon>
        <taxon>Flavobacteriia</taxon>
        <taxon>Flavobacteriales</taxon>
        <taxon>Weeksellaceae</taxon>
        <taxon>Bergeyella</taxon>
    </lineage>
</organism>
<sequence length="353" mass="41727">MKIIKYEIKQGETLESIASQFKVNVDELISFHNQHASITQQIYTHEKPFHINEIYIDALNTINDETIVEDLQNFTFDRNLLYRTEMTVGTVLEGIMVDNSTCKSQYRVGLAKNNSIASVLLEENHVTSSPQLMQAGMELIAEIDKIKCNSIFNLDVVTGKISKVVNYKEILKNWNNYKRSLENRKTVLKLSKNQDDIDQFIKIVEEILKPEEKLIEDYYNKMFYELFFTEHLQGNKDFVKTYSKTYYSTFFDKEPVILHFTPTILEDNDEILKVRRVSAMDYPSLNMQNIVKLYDERIKPMVQFSFSEYNFSYRETFIWNKKENLLQDSHVTVIEEVKNNIQLLIDFKLKRFE</sequence>
<evidence type="ECO:0000313" key="3">
    <source>
        <dbReference type="Proteomes" id="UP000255515"/>
    </source>
</evidence>
<accession>A0A376C0Z4</accession>
<feature type="domain" description="LysM" evidence="1">
    <location>
        <begin position="6"/>
        <end position="30"/>
    </location>
</feature>
<name>A0A376C0Z4_9FLAO</name>
<evidence type="ECO:0000259" key="1">
    <source>
        <dbReference type="Pfam" id="PF01476"/>
    </source>
</evidence>
<reference evidence="2 3" key="1">
    <citation type="submission" date="2018-06" db="EMBL/GenBank/DDBJ databases">
        <authorList>
            <consortium name="Pathogen Informatics"/>
            <person name="Doyle S."/>
        </authorList>
    </citation>
    <scope>NUCLEOTIDE SEQUENCE [LARGE SCALE GENOMIC DNA]</scope>
    <source>
        <strain evidence="2 3">NCTC11661</strain>
    </source>
</reference>
<dbReference type="AlphaFoldDB" id="A0A376C0Z4"/>
<dbReference type="RefSeq" id="WP_002688800.1">
    <property type="nucleotide sequence ID" value="NZ_UFTJ01000002.1"/>
</dbReference>
<dbReference type="Proteomes" id="UP000255515">
    <property type="component" value="Unassembled WGS sequence"/>
</dbReference>
<dbReference type="InterPro" id="IPR036779">
    <property type="entry name" value="LysM_dom_sf"/>
</dbReference>
<dbReference type="InterPro" id="IPR018392">
    <property type="entry name" value="LysM"/>
</dbReference>